<dbReference type="PANTHER" id="PTHR43861">
    <property type="entry name" value="TRANS-ACONITATE 2-METHYLTRANSFERASE-RELATED"/>
    <property type="match status" value="1"/>
</dbReference>
<dbReference type="InterPro" id="IPR041698">
    <property type="entry name" value="Methyltransf_25"/>
</dbReference>
<dbReference type="RefSeq" id="WP_015363049.1">
    <property type="nucleotide sequence ID" value="NZ_QKZR01000003.1"/>
</dbReference>
<name>A0ABX5PXP8_9FLAO</name>
<keyword evidence="3" id="KW-0489">Methyltransferase</keyword>
<organism evidence="3 4">
    <name type="scientific">Nonlabens dokdonensis</name>
    <dbReference type="NCBI Taxonomy" id="328515"/>
    <lineage>
        <taxon>Bacteria</taxon>
        <taxon>Pseudomonadati</taxon>
        <taxon>Bacteroidota</taxon>
        <taxon>Flavobacteriia</taxon>
        <taxon>Flavobacteriales</taxon>
        <taxon>Flavobacteriaceae</taxon>
        <taxon>Nonlabens</taxon>
    </lineage>
</organism>
<evidence type="ECO:0000259" key="2">
    <source>
        <dbReference type="Pfam" id="PF13649"/>
    </source>
</evidence>
<dbReference type="CDD" id="cd02440">
    <property type="entry name" value="AdoMet_MTases"/>
    <property type="match status" value="1"/>
</dbReference>
<evidence type="ECO:0000313" key="3">
    <source>
        <dbReference type="EMBL" id="PZX39894.1"/>
    </source>
</evidence>
<dbReference type="Gene3D" id="3.40.50.150">
    <property type="entry name" value="Vaccinia Virus protein VP39"/>
    <property type="match status" value="1"/>
</dbReference>
<sequence length="257" mass="29998">MVKGKSAGYEVGDLIYDASIYDAMNSSLDDLEFYRKWMPKKENSHILELCCGTGRLTIPLAEDGYHITGVDFTSTMLAEGSNKAKQKDLKIKFINADVRSLSLQEKFDLIFIPFNSIHHLYKNEDLISTFQVVQKHLKKGGLFLLDCYNPNLNYIVEAQKDQSVLTQYQTDDGRTIRIEQNMNYESASQINRIQWHYFIDGQFDSIQNLDMRMYFPQELDYYLEQNGFAIDQKFGDFKESNFNNESEKQIYVCRKKI</sequence>
<feature type="domain" description="Methyltransferase" evidence="2">
    <location>
        <begin position="46"/>
        <end position="141"/>
    </location>
</feature>
<dbReference type="Pfam" id="PF13649">
    <property type="entry name" value="Methyltransf_25"/>
    <property type="match status" value="1"/>
</dbReference>
<protein>
    <submittedName>
        <fullName evidence="3">Methyltransferase family protein</fullName>
    </submittedName>
</protein>
<proteinExistence type="predicted"/>
<dbReference type="EMBL" id="QKZR01000003">
    <property type="protein sequence ID" value="PZX39894.1"/>
    <property type="molecule type" value="Genomic_DNA"/>
</dbReference>
<keyword evidence="4" id="KW-1185">Reference proteome</keyword>
<dbReference type="InterPro" id="IPR029063">
    <property type="entry name" value="SAM-dependent_MTases_sf"/>
</dbReference>
<reference evidence="3 4" key="1">
    <citation type="submission" date="2018-06" db="EMBL/GenBank/DDBJ databases">
        <title>Genomic Encyclopedia of Archaeal and Bacterial Type Strains, Phase II (KMG-II): from individual species to whole genera.</title>
        <authorList>
            <person name="Goeker M."/>
        </authorList>
    </citation>
    <scope>NUCLEOTIDE SEQUENCE [LARGE SCALE GENOMIC DNA]</scope>
    <source>
        <strain evidence="3 4">DSM 17205</strain>
    </source>
</reference>
<evidence type="ECO:0000313" key="4">
    <source>
        <dbReference type="Proteomes" id="UP000248584"/>
    </source>
</evidence>
<dbReference type="SUPFAM" id="SSF53335">
    <property type="entry name" value="S-adenosyl-L-methionine-dependent methyltransferases"/>
    <property type="match status" value="1"/>
</dbReference>
<comment type="caution">
    <text evidence="3">The sequence shown here is derived from an EMBL/GenBank/DDBJ whole genome shotgun (WGS) entry which is preliminary data.</text>
</comment>
<dbReference type="Gene3D" id="2.20.25.110">
    <property type="entry name" value="S-adenosyl-L-methionine-dependent methyltransferases"/>
    <property type="match status" value="1"/>
</dbReference>
<dbReference type="Proteomes" id="UP000248584">
    <property type="component" value="Unassembled WGS sequence"/>
</dbReference>
<evidence type="ECO:0000256" key="1">
    <source>
        <dbReference type="ARBA" id="ARBA00022679"/>
    </source>
</evidence>
<dbReference type="GO" id="GO:0032259">
    <property type="term" value="P:methylation"/>
    <property type="evidence" value="ECO:0007669"/>
    <property type="project" value="UniProtKB-KW"/>
</dbReference>
<accession>A0ABX5PXP8</accession>
<dbReference type="GO" id="GO:0008168">
    <property type="term" value="F:methyltransferase activity"/>
    <property type="evidence" value="ECO:0007669"/>
    <property type="project" value="UniProtKB-KW"/>
</dbReference>
<gene>
    <name evidence="3" type="ORF">LX97_02252</name>
</gene>
<keyword evidence="1" id="KW-0808">Transferase</keyword>